<feature type="transmembrane region" description="Helical" evidence="2">
    <location>
        <begin position="154"/>
        <end position="172"/>
    </location>
</feature>
<dbReference type="PANTHER" id="PTHR36840">
    <property type="entry name" value="BLL5714 PROTEIN"/>
    <property type="match status" value="1"/>
</dbReference>
<keyword evidence="2" id="KW-0472">Membrane</keyword>
<feature type="transmembrane region" description="Helical" evidence="2">
    <location>
        <begin position="365"/>
        <end position="382"/>
    </location>
</feature>
<feature type="transmembrane region" description="Helical" evidence="2">
    <location>
        <begin position="388"/>
        <end position="408"/>
    </location>
</feature>
<protein>
    <submittedName>
        <fullName evidence="3">Low temperature requirement protein A</fullName>
    </submittedName>
</protein>
<feature type="region of interest" description="Disordered" evidence="1">
    <location>
        <begin position="419"/>
        <end position="438"/>
    </location>
</feature>
<dbReference type="InterPro" id="IPR010640">
    <property type="entry name" value="Low_temperature_requirement_A"/>
</dbReference>
<feature type="transmembrane region" description="Helical" evidence="2">
    <location>
        <begin position="184"/>
        <end position="202"/>
    </location>
</feature>
<feature type="transmembrane region" description="Helical" evidence="2">
    <location>
        <begin position="295"/>
        <end position="314"/>
    </location>
</feature>
<feature type="transmembrane region" description="Helical" evidence="2">
    <location>
        <begin position="91"/>
        <end position="111"/>
    </location>
</feature>
<feature type="transmembrane region" description="Helical" evidence="2">
    <location>
        <begin position="32"/>
        <end position="49"/>
    </location>
</feature>
<reference evidence="3 4" key="1">
    <citation type="submission" date="2021-01" db="EMBL/GenBank/DDBJ databases">
        <title>Whole genome shotgun sequence of Plantactinospora mayteni NBRC 109088.</title>
        <authorList>
            <person name="Komaki H."/>
            <person name="Tamura T."/>
        </authorList>
    </citation>
    <scope>NUCLEOTIDE SEQUENCE [LARGE SCALE GENOMIC DNA]</scope>
    <source>
        <strain evidence="3 4">NBRC 109088</strain>
    </source>
</reference>
<name>A0ABQ4EYM8_9ACTN</name>
<accession>A0ABQ4EYM8</accession>
<evidence type="ECO:0000313" key="3">
    <source>
        <dbReference type="EMBL" id="GIG99758.1"/>
    </source>
</evidence>
<dbReference type="PANTHER" id="PTHR36840:SF1">
    <property type="entry name" value="BLL5714 PROTEIN"/>
    <property type="match status" value="1"/>
</dbReference>
<evidence type="ECO:0000256" key="1">
    <source>
        <dbReference type="SAM" id="MobiDB-lite"/>
    </source>
</evidence>
<dbReference type="EMBL" id="BONX01000047">
    <property type="protein sequence ID" value="GIG99758.1"/>
    <property type="molecule type" value="Genomic_DNA"/>
</dbReference>
<evidence type="ECO:0000256" key="2">
    <source>
        <dbReference type="SAM" id="Phobius"/>
    </source>
</evidence>
<sequence>MRGHDEAEVGARRMPFGIRPVTKWTRVTTAELFFDLVFVFAFIHVTTLLTEDPSALGLVRGLLVLAVLWWSWSLFALLSNRVRANFGVARLVLLAATPIMFVLAVTIREAFEDFPGGLYGPLVFAWGYLLVRMLYLATYWYATPGIQLREVSRLVVSMACAAALLFASALVPQHLFDHTWHVELAQIAFWVLAVLVEYGMGLTLPGAGQEGFAARHWTERHGLIMIVALGEALVAVGLGGSNLAVSWELIGASVLAVVVAGVLEWTYFDVVALAGERSTRQARPQHRMRLARDAYSYLHLPMIAGIMLLALGLKQMPAFVDPILRHPNARLPELGAWSLYGGVALFLLGHVAFQLRITRLVRTIIWPRLATALLLVVLIPVAGLLPALWALGLLASVGVGLVLVEIVVADGQRRRLRESVQTEEAGAGSVESPGVSPS</sequence>
<keyword evidence="2" id="KW-1133">Transmembrane helix</keyword>
<feature type="transmembrane region" description="Helical" evidence="2">
    <location>
        <begin position="223"/>
        <end position="244"/>
    </location>
</feature>
<dbReference type="Pfam" id="PF06772">
    <property type="entry name" value="LtrA"/>
    <property type="match status" value="1"/>
</dbReference>
<feature type="transmembrane region" description="Helical" evidence="2">
    <location>
        <begin position="250"/>
        <end position="274"/>
    </location>
</feature>
<feature type="transmembrane region" description="Helical" evidence="2">
    <location>
        <begin position="55"/>
        <end position="79"/>
    </location>
</feature>
<comment type="caution">
    <text evidence="3">The sequence shown here is derived from an EMBL/GenBank/DDBJ whole genome shotgun (WGS) entry which is preliminary data.</text>
</comment>
<organism evidence="3 4">
    <name type="scientific">Plantactinospora mayteni</name>
    <dbReference type="NCBI Taxonomy" id="566021"/>
    <lineage>
        <taxon>Bacteria</taxon>
        <taxon>Bacillati</taxon>
        <taxon>Actinomycetota</taxon>
        <taxon>Actinomycetes</taxon>
        <taxon>Micromonosporales</taxon>
        <taxon>Micromonosporaceae</taxon>
        <taxon>Plantactinospora</taxon>
    </lineage>
</organism>
<keyword evidence="2" id="KW-0812">Transmembrane</keyword>
<feature type="transmembrane region" description="Helical" evidence="2">
    <location>
        <begin position="334"/>
        <end position="353"/>
    </location>
</feature>
<evidence type="ECO:0000313" key="4">
    <source>
        <dbReference type="Proteomes" id="UP000621500"/>
    </source>
</evidence>
<dbReference type="Proteomes" id="UP000621500">
    <property type="component" value="Unassembled WGS sequence"/>
</dbReference>
<keyword evidence="4" id="KW-1185">Reference proteome</keyword>
<feature type="transmembrane region" description="Helical" evidence="2">
    <location>
        <begin position="123"/>
        <end position="142"/>
    </location>
</feature>
<proteinExistence type="predicted"/>
<gene>
    <name evidence="3" type="ORF">Pma05_63310</name>
</gene>